<dbReference type="GO" id="GO:0004252">
    <property type="term" value="F:serine-type endopeptidase activity"/>
    <property type="evidence" value="ECO:0007669"/>
    <property type="project" value="InterPro"/>
</dbReference>
<dbReference type="Pfam" id="PF01694">
    <property type="entry name" value="Rhomboid"/>
    <property type="match status" value="1"/>
</dbReference>
<dbReference type="Gene3D" id="1.20.1540.10">
    <property type="entry name" value="Rhomboid-like"/>
    <property type="match status" value="1"/>
</dbReference>
<feature type="region of interest" description="Disordered" evidence="11">
    <location>
        <begin position="1"/>
        <end position="71"/>
    </location>
</feature>
<feature type="transmembrane region" description="Helical" evidence="10">
    <location>
        <begin position="235"/>
        <end position="256"/>
    </location>
</feature>
<feature type="transmembrane region" description="Helical" evidence="10">
    <location>
        <begin position="88"/>
        <end position="106"/>
    </location>
</feature>
<keyword evidence="9 10" id="KW-0472">Membrane</keyword>
<evidence type="ECO:0000256" key="3">
    <source>
        <dbReference type="ARBA" id="ARBA00009045"/>
    </source>
</evidence>
<keyword evidence="7 10" id="KW-0720">Serine protease</keyword>
<keyword evidence="6 10" id="KW-0378">Hydrolase</keyword>
<dbReference type="InterPro" id="IPR022764">
    <property type="entry name" value="Peptidase_S54_rhomboid_dom"/>
</dbReference>
<evidence type="ECO:0000256" key="8">
    <source>
        <dbReference type="ARBA" id="ARBA00022989"/>
    </source>
</evidence>
<dbReference type="InterPro" id="IPR035952">
    <property type="entry name" value="Rhomboid-like_sf"/>
</dbReference>
<dbReference type="EMBL" id="CCBN010000025">
    <property type="protein sequence ID" value="CDO57817.1"/>
    <property type="molecule type" value="Genomic_DNA"/>
</dbReference>
<dbReference type="EC" id="3.4.21.105" evidence="10"/>
<evidence type="ECO:0000256" key="11">
    <source>
        <dbReference type="SAM" id="MobiDB-lite"/>
    </source>
</evidence>
<dbReference type="STRING" id="1173061.A0A0J9XK95"/>
<comment type="similarity">
    <text evidence="3 10">Belongs to the peptidase S54 family.</text>
</comment>
<evidence type="ECO:0000256" key="9">
    <source>
        <dbReference type="ARBA" id="ARBA00023136"/>
    </source>
</evidence>
<dbReference type="GO" id="GO:0016020">
    <property type="term" value="C:membrane"/>
    <property type="evidence" value="ECO:0007669"/>
    <property type="project" value="UniProtKB-SubCell"/>
</dbReference>
<dbReference type="AlphaFoldDB" id="A0A0J9XK95"/>
<keyword evidence="8 10" id="KW-1133">Transmembrane helix</keyword>
<accession>A0A0J9XK95</accession>
<feature type="compositionally biased region" description="Basic and acidic residues" evidence="11">
    <location>
        <begin position="8"/>
        <end position="27"/>
    </location>
</feature>
<evidence type="ECO:0000256" key="4">
    <source>
        <dbReference type="ARBA" id="ARBA00022670"/>
    </source>
</evidence>
<comment type="function">
    <text evidence="10">Serine protease involved in intramembrane proteolysis.</text>
</comment>
<feature type="transmembrane region" description="Helical" evidence="10">
    <location>
        <begin position="296"/>
        <end position="313"/>
    </location>
</feature>
<evidence type="ECO:0000256" key="1">
    <source>
        <dbReference type="ARBA" id="ARBA00000156"/>
    </source>
</evidence>
<dbReference type="OrthoDB" id="2146116at2759"/>
<evidence type="ECO:0000256" key="6">
    <source>
        <dbReference type="ARBA" id="ARBA00022801"/>
    </source>
</evidence>
<reference evidence="13" key="1">
    <citation type="submission" date="2014-03" db="EMBL/GenBank/DDBJ databases">
        <authorList>
            <person name="Casaregola S."/>
        </authorList>
    </citation>
    <scope>NUCLEOTIDE SEQUENCE [LARGE SCALE GENOMIC DNA]</scope>
    <source>
        <strain evidence="13">CLIB 918</strain>
    </source>
</reference>
<evidence type="ECO:0000256" key="10">
    <source>
        <dbReference type="RuleBase" id="RU362115"/>
    </source>
</evidence>
<organism evidence="13 14">
    <name type="scientific">Geotrichum candidum</name>
    <name type="common">Oospora lactis</name>
    <name type="synonym">Dipodascus geotrichum</name>
    <dbReference type="NCBI Taxonomy" id="1173061"/>
    <lineage>
        <taxon>Eukaryota</taxon>
        <taxon>Fungi</taxon>
        <taxon>Dikarya</taxon>
        <taxon>Ascomycota</taxon>
        <taxon>Saccharomycotina</taxon>
        <taxon>Dipodascomycetes</taxon>
        <taxon>Dipodascales</taxon>
        <taxon>Dipodascaceae</taxon>
        <taxon>Geotrichum</taxon>
    </lineage>
</organism>
<comment type="caution">
    <text evidence="10">Lacks conserved residue(s) required for the propagation of feature annotation.</text>
</comment>
<dbReference type="SUPFAM" id="SSF144091">
    <property type="entry name" value="Rhomboid-like"/>
    <property type="match status" value="1"/>
</dbReference>
<keyword evidence="5 10" id="KW-0812">Transmembrane</keyword>
<evidence type="ECO:0000256" key="5">
    <source>
        <dbReference type="ARBA" id="ARBA00022692"/>
    </source>
</evidence>
<evidence type="ECO:0000313" key="13">
    <source>
        <dbReference type="EMBL" id="CDO57817.1"/>
    </source>
</evidence>
<evidence type="ECO:0000313" key="14">
    <source>
        <dbReference type="Proteomes" id="UP000242525"/>
    </source>
</evidence>
<dbReference type="GO" id="GO:0006508">
    <property type="term" value="P:proteolysis"/>
    <property type="evidence" value="ECO:0007669"/>
    <property type="project" value="UniProtKB-KW"/>
</dbReference>
<gene>
    <name evidence="13" type="ORF">BN980_GECA25s01044g</name>
</gene>
<comment type="caution">
    <text evidence="13">The sequence shown here is derived from an EMBL/GenBank/DDBJ whole genome shotgun (WGS) entry which is preliminary data.</text>
</comment>
<evidence type="ECO:0000259" key="12">
    <source>
        <dbReference type="Pfam" id="PF01694"/>
    </source>
</evidence>
<name>A0A0J9XK95_GEOCN</name>
<feature type="transmembrane region" description="Helical" evidence="10">
    <location>
        <begin position="404"/>
        <end position="428"/>
    </location>
</feature>
<dbReference type="InterPro" id="IPR002610">
    <property type="entry name" value="Peptidase_S54_rhomboid-like"/>
</dbReference>
<dbReference type="PANTHER" id="PTHR22936">
    <property type="entry name" value="RHOMBOID-RELATED"/>
    <property type="match status" value="1"/>
</dbReference>
<feature type="transmembrane region" description="Helical" evidence="10">
    <location>
        <begin position="262"/>
        <end position="284"/>
    </location>
</feature>
<evidence type="ECO:0000256" key="2">
    <source>
        <dbReference type="ARBA" id="ARBA00004141"/>
    </source>
</evidence>
<dbReference type="Proteomes" id="UP000242525">
    <property type="component" value="Unassembled WGS sequence"/>
</dbReference>
<feature type="transmembrane region" description="Helical" evidence="10">
    <location>
        <begin position="201"/>
        <end position="223"/>
    </location>
</feature>
<comment type="catalytic activity">
    <reaction evidence="1 10">
        <text>Cleaves type-1 transmembrane domains using a catalytic dyad composed of serine and histidine that are contributed by different transmembrane domains.</text>
        <dbReference type="EC" id="3.4.21.105"/>
    </reaction>
</comment>
<evidence type="ECO:0000256" key="7">
    <source>
        <dbReference type="ARBA" id="ARBA00022825"/>
    </source>
</evidence>
<dbReference type="PANTHER" id="PTHR22936:SF69">
    <property type="entry name" value="RHOMBOID-LIKE PROTEIN"/>
    <property type="match status" value="1"/>
</dbReference>
<keyword evidence="4 10" id="KW-0645">Protease</keyword>
<sequence length="483" mass="53997">MYQTTHNTNHDEPPLVPDKPKKYQDKQKQRKHSLPPSNGRMIELKPPSISFSTRKSPSRKRFSPSDLEKPHPALPYEQPKIKWYERPLVVYIVSFIQIVVFIAELIKMGVLTGSPIQTKPSFNPMIGPSSYVLINMGARFTPCMHYIEGLNSWSDSQNSNTNLLFPCPNSTTDASNVCSLAELCGGLVDFTSDHQFIPNQWWRFIIPIFLHSGLVHIGFNLLLQIKLGGAVECQIGHVRFSIIYFASGIAGFILGGNLSPNGIASTGSSGCLFGVIALDLLDLLFNWRDYVAPKKVLIIHLVEIVISFAIGLLPGLDNFCHIGGFAMGLILGTALLKDPGFITRRCRVKENEPEDDDELTPIPPPLVSTTSITNLIANPDSSRPRSKNQAIKEKLTRIHKNKPLIWYIWIALRVAAMSLAIVYFVVLINQFNNEDARPTCTWCKYLSCIPVKDWCNIGNISTTETTSNTGFVILALWHILMRP</sequence>
<comment type="subcellular location">
    <subcellularLocation>
        <location evidence="2 10">Membrane</location>
        <topology evidence="2 10">Multi-pass membrane protein</topology>
    </subcellularLocation>
</comment>
<proteinExistence type="inferred from homology"/>
<keyword evidence="14" id="KW-1185">Reference proteome</keyword>
<feature type="domain" description="Peptidase S54 rhomboid" evidence="12">
    <location>
        <begin position="199"/>
        <end position="337"/>
    </location>
</feature>
<protein>
    <recommendedName>
        <fullName evidence="10">Rhomboid-type serine protease</fullName>
        <ecNumber evidence="10">3.4.21.105</ecNumber>
    </recommendedName>
</protein>